<keyword evidence="7" id="KW-1179">Viral genome integration</keyword>
<dbReference type="GO" id="GO:0006310">
    <property type="term" value="P:DNA recombination"/>
    <property type="evidence" value="ECO:0007669"/>
    <property type="project" value="UniProtKB-KW"/>
</dbReference>
<dbReference type="InterPro" id="IPR050090">
    <property type="entry name" value="Tyrosine_recombinase_XerCD"/>
</dbReference>
<dbReference type="EMBL" id="BK015328">
    <property type="protein sequence ID" value="DAE01620.1"/>
    <property type="molecule type" value="Genomic_DNA"/>
</dbReference>
<keyword evidence="6" id="KW-0233">DNA recombination</keyword>
<evidence type="ECO:0000256" key="4">
    <source>
        <dbReference type="ARBA" id="ARBA00022801"/>
    </source>
</evidence>
<evidence type="ECO:0000313" key="9">
    <source>
        <dbReference type="EMBL" id="DAE01620.1"/>
    </source>
</evidence>
<dbReference type="Gene3D" id="1.10.443.10">
    <property type="entry name" value="Intergrase catalytic core"/>
    <property type="match status" value="1"/>
</dbReference>
<organism evidence="9">
    <name type="scientific">Siphoviridae sp. ctkyp1</name>
    <dbReference type="NCBI Taxonomy" id="2825646"/>
    <lineage>
        <taxon>Viruses</taxon>
        <taxon>Duplodnaviria</taxon>
        <taxon>Heunggongvirae</taxon>
        <taxon>Uroviricota</taxon>
        <taxon>Caudoviricetes</taxon>
    </lineage>
</organism>
<evidence type="ECO:0000256" key="5">
    <source>
        <dbReference type="ARBA" id="ARBA00023125"/>
    </source>
</evidence>
<dbReference type="GO" id="GO:0016787">
    <property type="term" value="F:hydrolase activity"/>
    <property type="evidence" value="ECO:0007669"/>
    <property type="project" value="UniProtKB-KW"/>
</dbReference>
<dbReference type="InterPro" id="IPR002104">
    <property type="entry name" value="Integrase_catalytic"/>
</dbReference>
<dbReference type="GO" id="GO:0015074">
    <property type="term" value="P:DNA integration"/>
    <property type="evidence" value="ECO:0007669"/>
    <property type="project" value="InterPro"/>
</dbReference>
<evidence type="ECO:0000256" key="6">
    <source>
        <dbReference type="ARBA" id="ARBA00023172"/>
    </source>
</evidence>
<sequence length="409" mass="48841">MNNDDLKYAIENGIIDLSHIQENIEMSKRRDILEQYEASIWEASDGYWKIRIYDDETKKRRLIKRRNREDLEDEIVRIYKEKIENPKISEIFDEWLERRQELGKISMSTKQRYQQVFDRHFKEFGTERIRDVDSEDFSSFLEEQTGKYNLTAKGFSNLKTIARGTLKWAKRKKLIDWNVEELFYDLDVSDREFKKNVKEELEEVFSDAEMKRIVDYLKDNLDMVNLGILLMFVTGIRVGELSSLKWEDWVYSSNVESPSILKIRRTETRYTVDHSLIFDVKNFPKSEAGVRNIVIPHGCVWILQRLRCMSAFYEYIFFMDGHRLNASVFRRRLYKACKETGCVQKSPHKIRKTYCSILLDHSIDNQMVISQMGHSNIKCSENFYHRDRKTLAKKQEIMDNIQEFSVIAK</sequence>
<dbReference type="Pfam" id="PF00589">
    <property type="entry name" value="Phage_integrase"/>
    <property type="match status" value="1"/>
</dbReference>
<feature type="domain" description="Tyr recombinase" evidence="8">
    <location>
        <begin position="200"/>
        <end position="399"/>
    </location>
</feature>
<evidence type="ECO:0000256" key="7">
    <source>
        <dbReference type="ARBA" id="ARBA00023195"/>
    </source>
</evidence>
<dbReference type="PROSITE" id="PS51898">
    <property type="entry name" value="TYR_RECOMBINASE"/>
    <property type="match status" value="1"/>
</dbReference>
<dbReference type="SUPFAM" id="SSF56349">
    <property type="entry name" value="DNA breaking-rejoining enzymes"/>
    <property type="match status" value="1"/>
</dbReference>
<evidence type="ECO:0000256" key="2">
    <source>
        <dbReference type="ARBA" id="ARBA00016082"/>
    </source>
</evidence>
<dbReference type="PANTHER" id="PTHR30349">
    <property type="entry name" value="PHAGE INTEGRASE-RELATED"/>
    <property type="match status" value="1"/>
</dbReference>
<dbReference type="GO" id="GO:0044826">
    <property type="term" value="P:viral genome integration into host DNA"/>
    <property type="evidence" value="ECO:0007669"/>
    <property type="project" value="UniProtKB-KW"/>
</dbReference>
<name>A0A8S5P606_9CAUD</name>
<reference evidence="9" key="1">
    <citation type="journal article" date="2021" name="Proc. Natl. Acad. Sci. U.S.A.">
        <title>A Catalog of Tens of Thousands of Viruses from Human Metagenomes Reveals Hidden Associations with Chronic Diseases.</title>
        <authorList>
            <person name="Tisza M.J."/>
            <person name="Buck C.B."/>
        </authorList>
    </citation>
    <scope>NUCLEOTIDE SEQUENCE</scope>
    <source>
        <strain evidence="9">Ctkyp1</strain>
    </source>
</reference>
<accession>A0A8S5P606</accession>
<keyword evidence="5" id="KW-0238">DNA-binding</keyword>
<dbReference type="InterPro" id="IPR013762">
    <property type="entry name" value="Integrase-like_cat_sf"/>
</dbReference>
<comment type="similarity">
    <text evidence="1">Belongs to the 'phage' integrase family.</text>
</comment>
<dbReference type="PANTHER" id="PTHR30349:SF41">
    <property type="entry name" value="INTEGRASE_RECOMBINASE PROTEIN MJ0367-RELATED"/>
    <property type="match status" value="1"/>
</dbReference>
<keyword evidence="7" id="KW-0229">DNA integration</keyword>
<dbReference type="InterPro" id="IPR011010">
    <property type="entry name" value="DNA_brk_join_enz"/>
</dbReference>
<proteinExistence type="inferred from homology"/>
<dbReference type="GO" id="GO:0003677">
    <property type="term" value="F:DNA binding"/>
    <property type="evidence" value="ECO:0007669"/>
    <property type="project" value="UniProtKB-KW"/>
</dbReference>
<keyword evidence="3" id="KW-0808">Transferase</keyword>
<evidence type="ECO:0000256" key="3">
    <source>
        <dbReference type="ARBA" id="ARBA00022679"/>
    </source>
</evidence>
<dbReference type="GO" id="GO:0016740">
    <property type="term" value="F:transferase activity"/>
    <property type="evidence" value="ECO:0007669"/>
    <property type="project" value="UniProtKB-KW"/>
</dbReference>
<keyword evidence="7" id="KW-1160">Virus entry into host cell</keyword>
<protein>
    <recommendedName>
        <fullName evidence="2">Integrase</fullName>
    </recommendedName>
</protein>
<evidence type="ECO:0000256" key="1">
    <source>
        <dbReference type="ARBA" id="ARBA00008857"/>
    </source>
</evidence>
<dbReference type="InterPro" id="IPR010998">
    <property type="entry name" value="Integrase_recombinase_N"/>
</dbReference>
<dbReference type="GO" id="GO:0075713">
    <property type="term" value="P:establishment of integrated proviral latency"/>
    <property type="evidence" value="ECO:0007669"/>
    <property type="project" value="UniProtKB-KW"/>
</dbReference>
<dbReference type="Gene3D" id="1.10.150.130">
    <property type="match status" value="1"/>
</dbReference>
<evidence type="ECO:0000259" key="8">
    <source>
        <dbReference type="PROSITE" id="PS51898"/>
    </source>
</evidence>
<keyword evidence="4" id="KW-0378">Hydrolase</keyword>